<protein>
    <submittedName>
        <fullName evidence="1">Uncharacterized protein</fullName>
    </submittedName>
</protein>
<evidence type="ECO:0000313" key="2">
    <source>
        <dbReference type="Proteomes" id="UP001254770"/>
    </source>
</evidence>
<proteinExistence type="predicted"/>
<accession>A0AAW8TB45</accession>
<organism evidence="1 2">
    <name type="scientific">Enterococcus raffinosus</name>
    <dbReference type="NCBI Taxonomy" id="71452"/>
    <lineage>
        <taxon>Bacteria</taxon>
        <taxon>Bacillati</taxon>
        <taxon>Bacillota</taxon>
        <taxon>Bacilli</taxon>
        <taxon>Lactobacillales</taxon>
        <taxon>Enterococcaceae</taxon>
        <taxon>Enterococcus</taxon>
    </lineage>
</organism>
<comment type="caution">
    <text evidence="1">The sequence shown here is derived from an EMBL/GenBank/DDBJ whole genome shotgun (WGS) entry which is preliminary data.</text>
</comment>
<reference evidence="1" key="1">
    <citation type="submission" date="2023-03" db="EMBL/GenBank/DDBJ databases">
        <authorList>
            <person name="Shen W."/>
            <person name="Cai J."/>
        </authorList>
    </citation>
    <scope>NUCLEOTIDE SEQUENCE</scope>
    <source>
        <strain evidence="1">Y15</strain>
    </source>
</reference>
<dbReference type="EMBL" id="JARPXL010000018">
    <property type="protein sequence ID" value="MDT2545809.1"/>
    <property type="molecule type" value="Genomic_DNA"/>
</dbReference>
<dbReference type="Proteomes" id="UP001254770">
    <property type="component" value="Unassembled WGS sequence"/>
</dbReference>
<name>A0AAW8TB45_9ENTE</name>
<evidence type="ECO:0000313" key="1">
    <source>
        <dbReference type="EMBL" id="MDT2545809.1"/>
    </source>
</evidence>
<dbReference type="AlphaFoldDB" id="A0AAW8TB45"/>
<dbReference type="RefSeq" id="WP_222225479.1">
    <property type="nucleotide sequence ID" value="NZ_CP081846.1"/>
</dbReference>
<sequence>MMKEKLTEILDEHRGNTDAPITKESYEWLYKSLLSDLLDLEKEEN</sequence>
<gene>
    <name evidence="1" type="ORF">P7D69_15780</name>
</gene>